<evidence type="ECO:0000256" key="4">
    <source>
        <dbReference type="ARBA" id="ARBA00022679"/>
    </source>
</evidence>
<reference evidence="10" key="1">
    <citation type="submission" date="2020-08" db="EMBL/GenBank/DDBJ databases">
        <title>Genome public.</title>
        <authorList>
            <person name="Liu C."/>
            <person name="Sun Q."/>
        </authorList>
    </citation>
    <scope>NUCLEOTIDE SEQUENCE</scope>
    <source>
        <strain evidence="10">BX22</strain>
    </source>
</reference>
<dbReference type="Proteomes" id="UP000637359">
    <property type="component" value="Unassembled WGS sequence"/>
</dbReference>
<dbReference type="GO" id="GO:0019563">
    <property type="term" value="P:glycerol catabolic process"/>
    <property type="evidence" value="ECO:0007669"/>
    <property type="project" value="TreeGrafter"/>
</dbReference>
<evidence type="ECO:0000256" key="1">
    <source>
        <dbReference type="ARBA" id="ARBA00001113"/>
    </source>
</evidence>
<dbReference type="InterPro" id="IPR012737">
    <property type="entry name" value="DhaK_L_YcgS"/>
</dbReference>
<keyword evidence="6" id="KW-0319">Glycerol metabolism</keyword>
<dbReference type="AlphaFoldDB" id="A0A923L751"/>
<accession>A0A923L751</accession>
<evidence type="ECO:0000256" key="6">
    <source>
        <dbReference type="ARBA" id="ARBA00022798"/>
    </source>
</evidence>
<organism evidence="10 11">
    <name type="scientific">Ornithinibacillus hominis</name>
    <dbReference type="NCBI Taxonomy" id="2763055"/>
    <lineage>
        <taxon>Bacteria</taxon>
        <taxon>Bacillati</taxon>
        <taxon>Bacillota</taxon>
        <taxon>Bacilli</taxon>
        <taxon>Bacillales</taxon>
        <taxon>Bacillaceae</taxon>
        <taxon>Ornithinibacillus</taxon>
    </lineage>
</organism>
<evidence type="ECO:0000256" key="8">
    <source>
        <dbReference type="ARBA" id="ARBA00055771"/>
    </source>
</evidence>
<comment type="function">
    <text evidence="8">ADP-binding subunit of the dihydroxyacetone kinase, which is responsible for the phosphoenolpyruvate (PEP)-dependent phosphorylation of dihydroxyacetone. DhaL-ADP is converted to DhaL-ATP via a phosphoryl group transfer from DhaM and transmits it to dihydroxyacetone binds to DhaK.</text>
</comment>
<dbReference type="NCBIfam" id="TIGR02365">
    <property type="entry name" value="dha_L_ycgS"/>
    <property type="match status" value="1"/>
</dbReference>
<protein>
    <recommendedName>
        <fullName evidence="3">phosphoenolpyruvate--glycerone phosphotransferase</fullName>
        <ecNumber evidence="3">2.7.1.121</ecNumber>
    </recommendedName>
</protein>
<dbReference type="PROSITE" id="PS51480">
    <property type="entry name" value="DHAL"/>
    <property type="match status" value="1"/>
</dbReference>
<proteinExistence type="predicted"/>
<comment type="subunit">
    <text evidence="7">Homodimer. The dihydroxyacetone kinase complex is composed of a homodimer of DhaM, a homodimer of DhaK and the subunit DhaL.</text>
</comment>
<dbReference type="RefSeq" id="WP_186870414.1">
    <property type="nucleotide sequence ID" value="NZ_JACOOL010000009.1"/>
</dbReference>
<dbReference type="GO" id="GO:0005829">
    <property type="term" value="C:cytosol"/>
    <property type="evidence" value="ECO:0007669"/>
    <property type="project" value="TreeGrafter"/>
</dbReference>
<dbReference type="InterPro" id="IPR004007">
    <property type="entry name" value="DhaL_dom"/>
</dbReference>
<keyword evidence="4" id="KW-0808">Transferase</keyword>
<dbReference type="FunFam" id="1.25.40.340:FF:000002">
    <property type="entry name" value="Dihydroxyacetone kinase, L subunit"/>
    <property type="match status" value="1"/>
</dbReference>
<keyword evidence="5 10" id="KW-0418">Kinase</keyword>
<dbReference type="GO" id="GO:0004371">
    <property type="term" value="F:glycerone kinase activity"/>
    <property type="evidence" value="ECO:0007669"/>
    <property type="project" value="InterPro"/>
</dbReference>
<sequence>MELNVEDMIKWFGLANEKIQENKVYLTKLDQPIGDGDHGINMARGYQEAVLALQAKEYNAPFEVLKDASMVLLSKVGGASGPLYGTAFLKLSMEVKVKEVLNLQDLANGLEAGLTGLKQRGKSEIGEKTLIDVWGPVVDYFHKAGFQPDNLTESARKAMENTKDIIATKGRAAYFKEKSIGHIDPGSASSYLIFEALAEVIKEKE</sequence>
<evidence type="ECO:0000256" key="5">
    <source>
        <dbReference type="ARBA" id="ARBA00022777"/>
    </source>
</evidence>
<evidence type="ECO:0000313" key="10">
    <source>
        <dbReference type="EMBL" id="MBC5637708.1"/>
    </source>
</evidence>
<evidence type="ECO:0000259" key="9">
    <source>
        <dbReference type="PROSITE" id="PS51480"/>
    </source>
</evidence>
<dbReference type="InterPro" id="IPR050861">
    <property type="entry name" value="Dihydroxyacetone_Kinase"/>
</dbReference>
<dbReference type="SUPFAM" id="SSF101473">
    <property type="entry name" value="DhaL-like"/>
    <property type="match status" value="1"/>
</dbReference>
<dbReference type="EMBL" id="JACOOL010000009">
    <property type="protein sequence ID" value="MBC5637708.1"/>
    <property type="molecule type" value="Genomic_DNA"/>
</dbReference>
<dbReference type="GO" id="GO:0047324">
    <property type="term" value="F:phosphoenolpyruvate-glycerone phosphotransferase activity"/>
    <property type="evidence" value="ECO:0007669"/>
    <property type="project" value="UniProtKB-EC"/>
</dbReference>
<dbReference type="EC" id="2.7.1.121" evidence="3"/>
<comment type="catalytic activity">
    <reaction evidence="1">
        <text>dihydroxyacetone + phosphoenolpyruvate = dihydroxyacetone phosphate + pyruvate</text>
        <dbReference type="Rhea" id="RHEA:18381"/>
        <dbReference type="ChEBI" id="CHEBI:15361"/>
        <dbReference type="ChEBI" id="CHEBI:16016"/>
        <dbReference type="ChEBI" id="CHEBI:57642"/>
        <dbReference type="ChEBI" id="CHEBI:58702"/>
        <dbReference type="EC" id="2.7.1.121"/>
    </reaction>
</comment>
<dbReference type="SMART" id="SM01120">
    <property type="entry name" value="Dak2"/>
    <property type="match status" value="1"/>
</dbReference>
<evidence type="ECO:0000256" key="2">
    <source>
        <dbReference type="ARBA" id="ARBA00004745"/>
    </source>
</evidence>
<dbReference type="Pfam" id="PF02734">
    <property type="entry name" value="Dak2"/>
    <property type="match status" value="1"/>
</dbReference>
<comment type="caution">
    <text evidence="10">The sequence shown here is derived from an EMBL/GenBank/DDBJ whole genome shotgun (WGS) entry which is preliminary data.</text>
</comment>
<keyword evidence="11" id="KW-1185">Reference proteome</keyword>
<evidence type="ECO:0000256" key="3">
    <source>
        <dbReference type="ARBA" id="ARBA00012095"/>
    </source>
</evidence>
<comment type="pathway">
    <text evidence="2">Polyol metabolism; glycerol degradation.</text>
</comment>
<dbReference type="InterPro" id="IPR036117">
    <property type="entry name" value="DhaL_dom_sf"/>
</dbReference>
<dbReference type="PANTHER" id="PTHR28629:SF4">
    <property type="entry name" value="TRIOKINASE_FMN CYCLASE"/>
    <property type="match status" value="1"/>
</dbReference>
<dbReference type="Gene3D" id="1.25.40.340">
    <property type="match status" value="1"/>
</dbReference>
<evidence type="ECO:0000313" key="11">
    <source>
        <dbReference type="Proteomes" id="UP000637359"/>
    </source>
</evidence>
<evidence type="ECO:0000256" key="7">
    <source>
        <dbReference type="ARBA" id="ARBA00046577"/>
    </source>
</evidence>
<name>A0A923L751_9BACI</name>
<feature type="domain" description="DhaL" evidence="9">
    <location>
        <begin position="6"/>
        <end position="199"/>
    </location>
</feature>
<dbReference type="PANTHER" id="PTHR28629">
    <property type="entry name" value="TRIOKINASE/FMN CYCLASE"/>
    <property type="match status" value="1"/>
</dbReference>
<gene>
    <name evidence="10" type="primary">dhaL</name>
    <name evidence="10" type="ORF">H8S33_12905</name>
</gene>